<evidence type="ECO:0008006" key="3">
    <source>
        <dbReference type="Google" id="ProtNLM"/>
    </source>
</evidence>
<dbReference type="Proteomes" id="UP000239907">
    <property type="component" value="Unassembled WGS sequence"/>
</dbReference>
<comment type="caution">
    <text evidence="1">The sequence shown here is derived from an EMBL/GenBank/DDBJ whole genome shotgun (WGS) entry which is preliminary data.</text>
</comment>
<reference evidence="1 2" key="1">
    <citation type="submission" date="2016-12" db="EMBL/GenBank/DDBJ databases">
        <title>Study of bacterial adaptation to deep sea.</title>
        <authorList>
            <person name="Song J."/>
            <person name="Yoshizawa S."/>
            <person name="Kogure K."/>
        </authorList>
    </citation>
    <scope>NUCLEOTIDE SEQUENCE [LARGE SCALE GENOMIC DNA]</scope>
    <source>
        <strain evidence="1 2">SAORIC-165</strain>
    </source>
</reference>
<dbReference type="RefSeq" id="WP_105042146.1">
    <property type="nucleotide sequence ID" value="NZ_MQWA01000001.1"/>
</dbReference>
<keyword evidence="2" id="KW-1185">Reference proteome</keyword>
<dbReference type="OrthoDB" id="643584at2"/>
<gene>
    <name evidence="1" type="ORF">BSZ32_03530</name>
</gene>
<organism evidence="1 2">
    <name type="scientific">Rubritalea profundi</name>
    <dbReference type="NCBI Taxonomy" id="1658618"/>
    <lineage>
        <taxon>Bacteria</taxon>
        <taxon>Pseudomonadati</taxon>
        <taxon>Verrucomicrobiota</taxon>
        <taxon>Verrucomicrobiia</taxon>
        <taxon>Verrucomicrobiales</taxon>
        <taxon>Rubritaleaceae</taxon>
        <taxon>Rubritalea</taxon>
    </lineage>
</organism>
<accession>A0A2S7TY31</accession>
<name>A0A2S7TY31_9BACT</name>
<protein>
    <recommendedName>
        <fullName evidence="3">Glycosyl transferase family 1 domain-containing protein</fullName>
    </recommendedName>
</protein>
<evidence type="ECO:0000313" key="1">
    <source>
        <dbReference type="EMBL" id="PQJ27659.1"/>
    </source>
</evidence>
<evidence type="ECO:0000313" key="2">
    <source>
        <dbReference type="Proteomes" id="UP000239907"/>
    </source>
</evidence>
<proteinExistence type="predicted"/>
<dbReference type="EMBL" id="MQWA01000001">
    <property type="protein sequence ID" value="PQJ27659.1"/>
    <property type="molecule type" value="Genomic_DNA"/>
</dbReference>
<dbReference type="AlphaFoldDB" id="A0A2S7TY31"/>
<sequence>MSLRKKIEHNIRHFRSYILPSHRRSAVNARLAAIPIPKDKPLCLIDFKSIKIDNVTGRYLYHLVTEFEALGYAIAYTDRFRFLATMEIKACKKLLLTHDFSIIPVGSVPASTAIILTDQLNEYPQTTVSVIRVEYEQIRPPVGHDDCFSLPFFVHPEIHESGQVEQFLSKDDQTTTRPLSLLFAGNAKAPKYDAPVLADKYNVLSRVRALAIAESSFGAELVRRPLTLDQLIPSQEHRKSLTIATTQDLRIPSEQWIETLALADFYFACPGVEMPLCHNLIESLAAGSIPILQYHQYLHPNLTHGVNCLVYSDEISLVEMLQLALNMPRDQVEAMSKSTQKYYKTHLQPGQFAKQLIDVNSKKINLFLNAYRVPLTA</sequence>